<dbReference type="AlphaFoldDB" id="A0A0M9VI18"/>
<dbReference type="EMBL" id="LIYD01000005">
    <property type="protein sequence ID" value="KOS05932.1"/>
    <property type="molecule type" value="Genomic_DNA"/>
</dbReference>
<gene>
    <name evidence="2" type="ORF">AM493_07710</name>
</gene>
<proteinExistence type="predicted"/>
<evidence type="ECO:0000256" key="1">
    <source>
        <dbReference type="SAM" id="SignalP"/>
    </source>
</evidence>
<accession>A0A0M9VI18</accession>
<dbReference type="RefSeq" id="WP_054407303.1">
    <property type="nucleotide sequence ID" value="NZ_FOYA01000007.1"/>
</dbReference>
<feature type="chain" id="PRO_5005839128" evidence="1">
    <location>
        <begin position="21"/>
        <end position="200"/>
    </location>
</feature>
<dbReference type="OrthoDB" id="656959at2"/>
<keyword evidence="1" id="KW-0732">Signal</keyword>
<reference evidence="2 3" key="1">
    <citation type="submission" date="2015-08" db="EMBL/GenBank/DDBJ databases">
        <title>Whole genome sequence of Flavobacterium akiainvivens IK-1T, from decaying Wikstroemia oahuensis, an endemic Hawaiian shrub.</title>
        <authorList>
            <person name="Wan X."/>
            <person name="Hou S."/>
            <person name="Saito J."/>
            <person name="Donachie S."/>
        </authorList>
    </citation>
    <scope>NUCLEOTIDE SEQUENCE [LARGE SCALE GENOMIC DNA]</scope>
    <source>
        <strain evidence="2 3">IK-1</strain>
    </source>
</reference>
<feature type="signal peptide" evidence="1">
    <location>
        <begin position="1"/>
        <end position="20"/>
    </location>
</feature>
<evidence type="ECO:0000313" key="2">
    <source>
        <dbReference type="EMBL" id="KOS05932.1"/>
    </source>
</evidence>
<evidence type="ECO:0000313" key="3">
    <source>
        <dbReference type="Proteomes" id="UP000037755"/>
    </source>
</evidence>
<dbReference type="STRING" id="1202724.AM493_07710"/>
<protein>
    <submittedName>
        <fullName evidence="2">Uncharacterized protein</fullName>
    </submittedName>
</protein>
<organism evidence="2 3">
    <name type="scientific">Flavobacterium akiainvivens</name>
    <dbReference type="NCBI Taxonomy" id="1202724"/>
    <lineage>
        <taxon>Bacteria</taxon>
        <taxon>Pseudomonadati</taxon>
        <taxon>Bacteroidota</taxon>
        <taxon>Flavobacteriia</taxon>
        <taxon>Flavobacteriales</taxon>
        <taxon>Flavobacteriaceae</taxon>
        <taxon>Flavobacterium</taxon>
    </lineage>
</organism>
<keyword evidence="3" id="KW-1185">Reference proteome</keyword>
<dbReference type="Proteomes" id="UP000037755">
    <property type="component" value="Unassembled WGS sequence"/>
</dbReference>
<comment type="caution">
    <text evidence="2">The sequence shown here is derived from an EMBL/GenBank/DDBJ whole genome shotgun (WGS) entry which is preliminary data.</text>
</comment>
<sequence length="200" mass="22677">MNKFYNILFLAALLPLQLSAQYTAPDCGFYGNKTIEQCNALFPFNVAKRVVLVSFPCPKCNSGISIDSIMKKYNAIKRLDVAITGHRQKTYAVKQEATLSQHFVNRLSNLLVNYTFKEEPEGDVYAGALCYDPRNAILFYDAEGNIICCYEMCFECQQGQIWPDPNKLYNSSVVNNCPDAYRLLKLLFSENGITYGINEQ</sequence>
<name>A0A0M9VI18_9FLAO</name>
<dbReference type="PATRIC" id="fig|1202724.3.peg.1600"/>